<protein>
    <submittedName>
        <fullName evidence="1">Uncharacterized protein</fullName>
    </submittedName>
</protein>
<evidence type="ECO:0000313" key="1">
    <source>
        <dbReference type="EMBL" id="CAJ0693040.1"/>
    </source>
</evidence>
<dbReference type="Proteomes" id="UP001190002">
    <property type="component" value="Unassembled WGS sequence"/>
</dbReference>
<dbReference type="AlphaFoldDB" id="A0AAD2AYD9"/>
<dbReference type="EMBL" id="CATVXE010000021">
    <property type="protein sequence ID" value="CAJ0693040.1"/>
    <property type="molecule type" value="Genomic_DNA"/>
</dbReference>
<comment type="caution">
    <text evidence="1">The sequence shown here is derived from an EMBL/GenBank/DDBJ whole genome shotgun (WGS) entry which is preliminary data.</text>
</comment>
<gene>
    <name evidence="1" type="ORF">R77591_04020</name>
</gene>
<organism evidence="1 2">
    <name type="scientific">Ralstonia mannitolilytica</name>
    <dbReference type="NCBI Taxonomy" id="105219"/>
    <lineage>
        <taxon>Bacteria</taxon>
        <taxon>Pseudomonadati</taxon>
        <taxon>Pseudomonadota</taxon>
        <taxon>Betaproteobacteria</taxon>
        <taxon>Burkholderiales</taxon>
        <taxon>Burkholderiaceae</taxon>
        <taxon>Ralstonia</taxon>
    </lineage>
</organism>
<proteinExistence type="predicted"/>
<reference evidence="1" key="1">
    <citation type="submission" date="2023-07" db="EMBL/GenBank/DDBJ databases">
        <authorList>
            <person name="Peeters C."/>
        </authorList>
    </citation>
    <scope>NUCLEOTIDE SEQUENCE</scope>
    <source>
        <strain evidence="1">R-77591</strain>
    </source>
</reference>
<evidence type="ECO:0000313" key="2">
    <source>
        <dbReference type="Proteomes" id="UP001190002"/>
    </source>
</evidence>
<accession>A0AAD2AYD9</accession>
<name>A0AAD2AYD9_9RALS</name>
<dbReference type="RefSeq" id="WP_222329024.1">
    <property type="nucleotide sequence ID" value="NZ_CATVXE010000021.1"/>
</dbReference>
<sequence length="83" mass="8724">MDKNTGGSAFPVAAISQNAGTGETTLHQSDGGMSLRDYFAAKAMQGYIVALANVFGEGPEKFDAALSRWAYETADAMLTARDS</sequence>